<dbReference type="AlphaFoldDB" id="A3JYW6"/>
<organism evidence="1 2">
    <name type="scientific">Sagittula stellata (strain ATCC 700073 / DSM 11524 / E-37)</name>
    <dbReference type="NCBI Taxonomy" id="388399"/>
    <lineage>
        <taxon>Bacteria</taxon>
        <taxon>Pseudomonadati</taxon>
        <taxon>Pseudomonadota</taxon>
        <taxon>Alphaproteobacteria</taxon>
        <taxon>Rhodobacterales</taxon>
        <taxon>Roseobacteraceae</taxon>
        <taxon>Sagittula</taxon>
    </lineage>
</organism>
<reference evidence="1 2" key="1">
    <citation type="submission" date="2006-06" db="EMBL/GenBank/DDBJ databases">
        <authorList>
            <person name="Moran M.A."/>
            <person name="Ferriera S."/>
            <person name="Johnson J."/>
            <person name="Kravitz S."/>
            <person name="Beeson K."/>
            <person name="Sutton G."/>
            <person name="Rogers Y.-H."/>
            <person name="Friedman R."/>
            <person name="Frazier M."/>
            <person name="Venter J.C."/>
        </authorList>
    </citation>
    <scope>NUCLEOTIDE SEQUENCE [LARGE SCALE GENOMIC DNA]</scope>
    <source>
        <strain evidence="1 2">E-37</strain>
    </source>
</reference>
<dbReference type="RefSeq" id="WP_005855799.1">
    <property type="nucleotide sequence ID" value="NZ_AAYA01000002.1"/>
</dbReference>
<dbReference type="EMBL" id="AAYA01000002">
    <property type="protein sequence ID" value="EBA09669.1"/>
    <property type="molecule type" value="Genomic_DNA"/>
</dbReference>
<dbReference type="OrthoDB" id="9775358at2"/>
<dbReference type="Proteomes" id="UP000005713">
    <property type="component" value="Unassembled WGS sequence"/>
</dbReference>
<sequence length="157" mass="17656">MDALIDLLLDWIGENSAYQTSDLEPPAVVELSPKELTREFYYGRAHLIPEDGVDDRVNAIYIANEGPDGTIFILSPEQIDGAENFADPRDNPLWREILLHELVHHAQHDHGAETWTCISLSESEAYQMGGTFLKQLNVPDPMKDRTASDKIYKSCDG</sequence>
<dbReference type="eggNOG" id="ENOG5033NS0">
    <property type="taxonomic scope" value="Bacteria"/>
</dbReference>
<comment type="caution">
    <text evidence="1">The sequence shown here is derived from an EMBL/GenBank/DDBJ whole genome shotgun (WGS) entry which is preliminary data.</text>
</comment>
<protein>
    <submittedName>
        <fullName evidence="1">Uncharacterized protein</fullName>
    </submittedName>
</protein>
<proteinExistence type="predicted"/>
<name>A3JYW6_SAGS3</name>
<keyword evidence="2" id="KW-1185">Reference proteome</keyword>
<evidence type="ECO:0000313" key="1">
    <source>
        <dbReference type="EMBL" id="EBA09669.1"/>
    </source>
</evidence>
<accession>A3JYW6</accession>
<gene>
    <name evidence="1" type="ORF">SSE37_07673</name>
</gene>
<evidence type="ECO:0000313" key="2">
    <source>
        <dbReference type="Proteomes" id="UP000005713"/>
    </source>
</evidence>